<sequence length="252" mass="27288">MRSIDLNCDLGESFGAFKIGQDEFVLEYITSANIACGYHAGDHNTMAKTVKMAAEKGIKVGAHPGYPDLIGFGRRFIETDPIDIYHLMVYQISALKGFCDINQVSLEHVKPHGALYNRAAVDPYTAEAIAKAVYDVDRNLVLYGLAGSELVKAGTSIGLKVANEVFADRTYQAGGTLTPRNEDLALIHNSNEACKQVIQMVQSGTVKAVDGSTIPIKADSVCIHGDGPEALKFAKDLREQLEQNGIKIAPFQ</sequence>
<evidence type="ECO:0000256" key="1">
    <source>
        <dbReference type="HAMAP-Rule" id="MF_00691"/>
    </source>
</evidence>
<dbReference type="HAMAP" id="MF_00691">
    <property type="entry name" value="PxpA"/>
    <property type="match status" value="1"/>
</dbReference>
<dbReference type="RefSeq" id="WP_066159378.1">
    <property type="nucleotide sequence ID" value="NZ_CP020814.1"/>
</dbReference>
<dbReference type="GO" id="GO:0005524">
    <property type="term" value="F:ATP binding"/>
    <property type="evidence" value="ECO:0007669"/>
    <property type="project" value="UniProtKB-UniRule"/>
</dbReference>
<dbReference type="AlphaFoldDB" id="A0A1X9MAI6"/>
<accession>A0A1X9MAI6</accession>
<dbReference type="PANTHER" id="PTHR30292">
    <property type="entry name" value="UNCHARACTERIZED PROTEIN YBGL-RELATED"/>
    <property type="match status" value="1"/>
</dbReference>
<evidence type="ECO:0000313" key="2">
    <source>
        <dbReference type="EMBL" id="ARK28591.1"/>
    </source>
</evidence>
<dbReference type="PANTHER" id="PTHR30292:SF0">
    <property type="entry name" value="5-OXOPROLINASE SUBUNIT A"/>
    <property type="match status" value="1"/>
</dbReference>
<dbReference type="EMBL" id="CP020814">
    <property type="protein sequence ID" value="ARK28591.1"/>
    <property type="molecule type" value="Genomic_DNA"/>
</dbReference>
<gene>
    <name evidence="1" type="primary">pxpA</name>
    <name evidence="2" type="ORF">BkAM31D_01200</name>
</gene>
<protein>
    <recommendedName>
        <fullName evidence="1">5-oxoprolinase subunit A</fullName>
        <shortName evidence="1">5-OPase subunit A</shortName>
        <ecNumber evidence="1">3.5.2.9</ecNumber>
    </recommendedName>
    <alternativeName>
        <fullName evidence="1">5-oxoprolinase (ATP-hydrolyzing) subunit A</fullName>
    </alternativeName>
</protein>
<organism evidence="2 3">
    <name type="scientific">Halalkalibacter krulwichiae</name>
    <dbReference type="NCBI Taxonomy" id="199441"/>
    <lineage>
        <taxon>Bacteria</taxon>
        <taxon>Bacillati</taxon>
        <taxon>Bacillota</taxon>
        <taxon>Bacilli</taxon>
        <taxon>Bacillales</taxon>
        <taxon>Bacillaceae</taxon>
        <taxon>Halalkalibacter</taxon>
    </lineage>
</organism>
<dbReference type="Proteomes" id="UP000193006">
    <property type="component" value="Chromosome"/>
</dbReference>
<dbReference type="NCBIfam" id="NF003814">
    <property type="entry name" value="PRK05406.1-3"/>
    <property type="match status" value="1"/>
</dbReference>
<dbReference type="EC" id="3.5.2.9" evidence="1"/>
<comment type="catalytic activity">
    <reaction evidence="1">
        <text>5-oxo-L-proline + ATP + 2 H2O = L-glutamate + ADP + phosphate + H(+)</text>
        <dbReference type="Rhea" id="RHEA:10348"/>
        <dbReference type="ChEBI" id="CHEBI:15377"/>
        <dbReference type="ChEBI" id="CHEBI:15378"/>
        <dbReference type="ChEBI" id="CHEBI:29985"/>
        <dbReference type="ChEBI" id="CHEBI:30616"/>
        <dbReference type="ChEBI" id="CHEBI:43474"/>
        <dbReference type="ChEBI" id="CHEBI:58402"/>
        <dbReference type="ChEBI" id="CHEBI:456216"/>
        <dbReference type="EC" id="3.5.2.9"/>
    </reaction>
</comment>
<dbReference type="Pfam" id="PF03746">
    <property type="entry name" value="LamB_YcsF"/>
    <property type="match status" value="1"/>
</dbReference>
<comment type="subunit">
    <text evidence="1">Forms a complex composed of PxpA, PxpB and PxpC.</text>
</comment>
<dbReference type="CDD" id="cd10787">
    <property type="entry name" value="LamB_YcsF_like"/>
    <property type="match status" value="1"/>
</dbReference>
<dbReference type="SUPFAM" id="SSF88713">
    <property type="entry name" value="Glycoside hydrolase/deacetylase"/>
    <property type="match status" value="1"/>
</dbReference>
<evidence type="ECO:0000313" key="3">
    <source>
        <dbReference type="Proteomes" id="UP000193006"/>
    </source>
</evidence>
<keyword evidence="3" id="KW-1185">Reference proteome</keyword>
<keyword evidence="1" id="KW-0067">ATP-binding</keyword>
<dbReference type="GO" id="GO:0017168">
    <property type="term" value="F:5-oxoprolinase (ATP-hydrolyzing) activity"/>
    <property type="evidence" value="ECO:0007669"/>
    <property type="project" value="UniProtKB-UniRule"/>
</dbReference>
<name>A0A1X9MAI6_9BACI</name>
<keyword evidence="1" id="KW-0378">Hydrolase</keyword>
<dbReference type="STRING" id="199441.BkAM31D_01200"/>
<dbReference type="InterPro" id="IPR011330">
    <property type="entry name" value="Glyco_hydro/deAcase_b/a-brl"/>
</dbReference>
<dbReference type="InterPro" id="IPR005501">
    <property type="entry name" value="LamB/YcsF/PxpA-like"/>
</dbReference>
<comment type="similarity">
    <text evidence="1">Belongs to the LamB/PxpA family.</text>
</comment>
<dbReference type="Gene3D" id="3.20.20.370">
    <property type="entry name" value="Glycoside hydrolase/deacetylase"/>
    <property type="match status" value="1"/>
</dbReference>
<dbReference type="KEGG" id="bkw:BkAM31D_01200"/>
<dbReference type="GO" id="GO:0005975">
    <property type="term" value="P:carbohydrate metabolic process"/>
    <property type="evidence" value="ECO:0007669"/>
    <property type="project" value="InterPro"/>
</dbReference>
<comment type="function">
    <text evidence="1">Catalyzes the cleavage of 5-oxoproline to form L-glutamate coupled to the hydrolysis of ATP to ADP and inorganic phosphate.</text>
</comment>
<reference evidence="2 3" key="1">
    <citation type="submission" date="2017-04" db="EMBL/GenBank/DDBJ databases">
        <title>Bacillus krulwichiae AM31D Genome sequencing and assembly.</title>
        <authorList>
            <person name="Krulwich T.A."/>
            <person name="Anastor L."/>
            <person name="Ehrlich R."/>
            <person name="Ehrlich G.D."/>
            <person name="Janto B."/>
        </authorList>
    </citation>
    <scope>NUCLEOTIDE SEQUENCE [LARGE SCALE GENOMIC DNA]</scope>
    <source>
        <strain evidence="2 3">AM31D</strain>
    </source>
</reference>
<dbReference type="NCBIfam" id="NF003816">
    <property type="entry name" value="PRK05406.1-5"/>
    <property type="match status" value="1"/>
</dbReference>
<proteinExistence type="inferred from homology"/>
<keyword evidence="1" id="KW-0547">Nucleotide-binding</keyword>